<dbReference type="InParanoid" id="A0A0D2HNK6"/>
<dbReference type="Pfam" id="PF00590">
    <property type="entry name" value="TP_methylase"/>
    <property type="match status" value="1"/>
</dbReference>
<keyword evidence="4 7" id="KW-0808">Transferase</keyword>
<dbReference type="PANTHER" id="PTHR47036:SF1">
    <property type="entry name" value="COBALT-FACTOR III C(17)-METHYLTRANSFERASE-RELATED"/>
    <property type="match status" value="1"/>
</dbReference>
<dbReference type="InterPro" id="IPR035996">
    <property type="entry name" value="4pyrrol_Methylase_sf"/>
</dbReference>
<dbReference type="Gene3D" id="3.40.1010.10">
    <property type="entry name" value="Cobalt-precorrin-4 Transmethylase, Domain 1"/>
    <property type="match status" value="1"/>
</dbReference>
<evidence type="ECO:0000256" key="3">
    <source>
        <dbReference type="ARBA" id="ARBA00022603"/>
    </source>
</evidence>
<dbReference type="InterPro" id="IPR006363">
    <property type="entry name" value="Cbl_synth_CobJ/CibH_dom"/>
</dbReference>
<dbReference type="GO" id="GO:0032259">
    <property type="term" value="P:methylation"/>
    <property type="evidence" value="ECO:0007669"/>
    <property type="project" value="UniProtKB-KW"/>
</dbReference>
<dbReference type="AlphaFoldDB" id="A0A0D2HNK6"/>
<evidence type="ECO:0000256" key="2">
    <source>
        <dbReference type="ARBA" id="ARBA00022573"/>
    </source>
</evidence>
<comment type="pathway">
    <text evidence="1">Cofactor biosynthesis; adenosylcobalamin biosynthesis.</text>
</comment>
<dbReference type="InterPro" id="IPR051810">
    <property type="entry name" value="Precorrin_MeTrfase"/>
</dbReference>
<evidence type="ECO:0000256" key="1">
    <source>
        <dbReference type="ARBA" id="ARBA00004953"/>
    </source>
</evidence>
<gene>
    <name evidence="7" type="ORF">X474_20415</name>
</gene>
<comment type="caution">
    <text evidence="7">The sequence shown here is derived from an EMBL/GenBank/DDBJ whole genome shotgun (WGS) entry which is preliminary data.</text>
</comment>
<evidence type="ECO:0000256" key="5">
    <source>
        <dbReference type="ARBA" id="ARBA00022691"/>
    </source>
</evidence>
<reference evidence="7 8" key="1">
    <citation type="submission" date="2013-11" db="EMBL/GenBank/DDBJ databases">
        <title>Metagenomic analysis of a methanogenic consortium involved in long chain n-alkane degradation.</title>
        <authorList>
            <person name="Davidova I.A."/>
            <person name="Callaghan A.V."/>
            <person name="Wawrik B."/>
            <person name="Pruitt S."/>
            <person name="Marks C."/>
            <person name="Duncan K.E."/>
            <person name="Suflita J.M."/>
        </authorList>
    </citation>
    <scope>NUCLEOTIDE SEQUENCE [LARGE SCALE GENOMIC DNA]</scope>
    <source>
        <strain evidence="7 8">SPR</strain>
    </source>
</reference>
<sequence length="260" mass="27763">MIGLGPGEHDLLTVEAQKALADCQVVLGYKTYVKLAGDLLKGKEIMASGMTKELDRAALALEQAAKGRKVGLISSGDPGIYGMSPVVFEAARAKGFNLDGSGGFKVRIICGVTALSAAGACLGAPLSHDFACISLSDRMTPWELIEKRLDLAAEADLVIVLYNPRSKGRPWQFQRACAIVARHRGEDGVVGIVNRAAREGQSIELSTLSGAPDCQVDMQTLVIMGNSQSFVYQGSMVTPRGYVNKYGEAWDREKARGAKD</sequence>
<dbReference type="PANTHER" id="PTHR47036">
    <property type="entry name" value="COBALT-FACTOR III C(17)-METHYLTRANSFERASE-RELATED"/>
    <property type="match status" value="1"/>
</dbReference>
<proteinExistence type="predicted"/>
<dbReference type="EMBL" id="AZAC01000034">
    <property type="protein sequence ID" value="KIX12153.1"/>
    <property type="molecule type" value="Genomic_DNA"/>
</dbReference>
<dbReference type="NCBIfam" id="TIGR01466">
    <property type="entry name" value="cobJ_cbiH"/>
    <property type="match status" value="1"/>
</dbReference>
<dbReference type="RefSeq" id="WP_044350944.1">
    <property type="nucleotide sequence ID" value="NZ_AZAC01000034.1"/>
</dbReference>
<dbReference type="InterPro" id="IPR000878">
    <property type="entry name" value="4pyrrol_Mease"/>
</dbReference>
<dbReference type="GO" id="GO:0009236">
    <property type="term" value="P:cobalamin biosynthetic process"/>
    <property type="evidence" value="ECO:0007669"/>
    <property type="project" value="UniProtKB-UniPathway"/>
</dbReference>
<organism evidence="7 8">
    <name type="scientific">Dethiosulfatarculus sandiegensis</name>
    <dbReference type="NCBI Taxonomy" id="1429043"/>
    <lineage>
        <taxon>Bacteria</taxon>
        <taxon>Pseudomonadati</taxon>
        <taxon>Thermodesulfobacteriota</taxon>
        <taxon>Desulfarculia</taxon>
        <taxon>Desulfarculales</taxon>
        <taxon>Desulfarculaceae</taxon>
        <taxon>Dethiosulfatarculus</taxon>
    </lineage>
</organism>
<dbReference type="Gene3D" id="3.30.950.10">
    <property type="entry name" value="Methyltransferase, Cobalt-precorrin-4 Transmethylase, Domain 2"/>
    <property type="match status" value="1"/>
</dbReference>
<feature type="domain" description="Tetrapyrrole methylase" evidence="6">
    <location>
        <begin position="2"/>
        <end position="209"/>
    </location>
</feature>
<dbReference type="UniPathway" id="UPA00148"/>
<evidence type="ECO:0000313" key="7">
    <source>
        <dbReference type="EMBL" id="KIX12153.1"/>
    </source>
</evidence>
<evidence type="ECO:0000256" key="4">
    <source>
        <dbReference type="ARBA" id="ARBA00022679"/>
    </source>
</evidence>
<keyword evidence="8" id="KW-1185">Reference proteome</keyword>
<dbReference type="PATRIC" id="fig|1429043.3.peg.4327"/>
<evidence type="ECO:0000313" key="8">
    <source>
        <dbReference type="Proteomes" id="UP000032233"/>
    </source>
</evidence>
<dbReference type="GO" id="GO:0030789">
    <property type="term" value="F:precorrin-3B C17-methyltransferase activity"/>
    <property type="evidence" value="ECO:0007669"/>
    <property type="project" value="UniProtKB-EC"/>
</dbReference>
<accession>A0A0D2HNK6</accession>
<keyword evidence="2" id="KW-0169">Cobalamin biosynthesis</keyword>
<protein>
    <submittedName>
        <fullName evidence="7">Precorrin-3B C17-methyltransferase</fullName>
        <ecNumber evidence="7">2.1.1.131</ecNumber>
    </submittedName>
</protein>
<dbReference type="EC" id="2.1.1.131" evidence="7"/>
<evidence type="ECO:0000259" key="6">
    <source>
        <dbReference type="Pfam" id="PF00590"/>
    </source>
</evidence>
<dbReference type="InterPro" id="IPR014777">
    <property type="entry name" value="4pyrrole_Mease_sub1"/>
</dbReference>
<dbReference type="STRING" id="1429043.X474_20415"/>
<dbReference type="Proteomes" id="UP000032233">
    <property type="component" value="Unassembled WGS sequence"/>
</dbReference>
<dbReference type="CDD" id="cd11646">
    <property type="entry name" value="Precorrin_3B_C17_MT"/>
    <property type="match status" value="1"/>
</dbReference>
<dbReference type="SUPFAM" id="SSF53790">
    <property type="entry name" value="Tetrapyrrole methylase"/>
    <property type="match status" value="1"/>
</dbReference>
<name>A0A0D2HNK6_9BACT</name>
<dbReference type="InterPro" id="IPR014776">
    <property type="entry name" value="4pyrrole_Mease_sub2"/>
</dbReference>
<keyword evidence="3 7" id="KW-0489">Methyltransferase</keyword>
<keyword evidence="5" id="KW-0949">S-adenosyl-L-methionine</keyword>